<organism evidence="2 3">
    <name type="scientific">Tianweitania populi</name>
    <dbReference type="NCBI Taxonomy" id="1607949"/>
    <lineage>
        <taxon>Bacteria</taxon>
        <taxon>Pseudomonadati</taxon>
        <taxon>Pseudomonadota</taxon>
        <taxon>Alphaproteobacteria</taxon>
        <taxon>Hyphomicrobiales</taxon>
        <taxon>Phyllobacteriaceae</taxon>
        <taxon>Tianweitania</taxon>
    </lineage>
</organism>
<dbReference type="RefSeq" id="WP_189503668.1">
    <property type="nucleotide sequence ID" value="NZ_BMZQ01000002.1"/>
</dbReference>
<accession>A0A8J3DNZ5</accession>
<keyword evidence="1" id="KW-0472">Membrane</keyword>
<feature type="transmembrane region" description="Helical" evidence="1">
    <location>
        <begin position="12"/>
        <end position="33"/>
    </location>
</feature>
<protein>
    <submittedName>
        <fullName evidence="2">Uncharacterized protein</fullName>
    </submittedName>
</protein>
<gene>
    <name evidence="2" type="ORF">GCM10016234_21300</name>
</gene>
<dbReference type="Proteomes" id="UP000630142">
    <property type="component" value="Unassembled WGS sequence"/>
</dbReference>
<dbReference type="AlphaFoldDB" id="A0A8J3DNZ5"/>
<feature type="transmembrane region" description="Helical" evidence="1">
    <location>
        <begin position="85"/>
        <end position="111"/>
    </location>
</feature>
<reference evidence="2" key="2">
    <citation type="submission" date="2020-09" db="EMBL/GenBank/DDBJ databases">
        <authorList>
            <person name="Sun Q."/>
            <person name="Kim S."/>
        </authorList>
    </citation>
    <scope>NUCLEOTIDE SEQUENCE</scope>
    <source>
        <strain evidence="2">KCTC 42249</strain>
    </source>
</reference>
<sequence length="114" mass="12041">MGEVASGKRLLALAAGFVIWSVAFVVLYSALSIGCRQGWSDVHLLAGLSLQRVQLVALYVLHLLAGLGLVVFLRRSQFTSGAAAFLQTVAFYAAIAAVFSTAFTFAGTLMLTPC</sequence>
<keyword evidence="3" id="KW-1185">Reference proteome</keyword>
<reference evidence="2" key="1">
    <citation type="journal article" date="2014" name="Int. J. Syst. Evol. Microbiol.">
        <title>Complete genome sequence of Corynebacterium casei LMG S-19264T (=DSM 44701T), isolated from a smear-ripened cheese.</title>
        <authorList>
            <consortium name="US DOE Joint Genome Institute (JGI-PGF)"/>
            <person name="Walter F."/>
            <person name="Albersmeier A."/>
            <person name="Kalinowski J."/>
            <person name="Ruckert C."/>
        </authorList>
    </citation>
    <scope>NUCLEOTIDE SEQUENCE</scope>
    <source>
        <strain evidence="2">KCTC 42249</strain>
    </source>
</reference>
<keyword evidence="1" id="KW-1133">Transmembrane helix</keyword>
<keyword evidence="1" id="KW-0812">Transmembrane</keyword>
<evidence type="ECO:0000256" key="1">
    <source>
        <dbReference type="SAM" id="Phobius"/>
    </source>
</evidence>
<evidence type="ECO:0000313" key="3">
    <source>
        <dbReference type="Proteomes" id="UP000630142"/>
    </source>
</evidence>
<feature type="transmembrane region" description="Helical" evidence="1">
    <location>
        <begin position="53"/>
        <end position="73"/>
    </location>
</feature>
<evidence type="ECO:0000313" key="2">
    <source>
        <dbReference type="EMBL" id="GHD15056.1"/>
    </source>
</evidence>
<name>A0A8J3DNZ5_9HYPH</name>
<comment type="caution">
    <text evidence="2">The sequence shown here is derived from an EMBL/GenBank/DDBJ whole genome shotgun (WGS) entry which is preliminary data.</text>
</comment>
<proteinExistence type="predicted"/>
<dbReference type="EMBL" id="BMZQ01000002">
    <property type="protein sequence ID" value="GHD15056.1"/>
    <property type="molecule type" value="Genomic_DNA"/>
</dbReference>